<evidence type="ECO:0000313" key="20">
    <source>
        <dbReference type="EMBL" id="OAD56447.1"/>
    </source>
</evidence>
<keyword evidence="10" id="KW-0472">Membrane</keyword>
<name>A0A310SB50_9HYME</name>
<feature type="active site" description="Proton acceptor" evidence="14">
    <location>
        <position position="323"/>
    </location>
</feature>
<feature type="site" description="Important for interaction with phosphotyrosine-binding proteins" evidence="17">
    <location>
        <position position="466"/>
    </location>
</feature>
<dbReference type="InterPro" id="IPR008266">
    <property type="entry name" value="Tyr_kinase_AS"/>
</dbReference>
<dbReference type="AlphaFoldDB" id="A0A310SB50"/>
<evidence type="ECO:0000256" key="16">
    <source>
        <dbReference type="PIRSR" id="PIRSR000615-3"/>
    </source>
</evidence>
<keyword evidence="16" id="KW-0460">Magnesium</keyword>
<dbReference type="PROSITE" id="PS00109">
    <property type="entry name" value="PROTEIN_KINASE_TYR"/>
    <property type="match status" value="1"/>
</dbReference>
<gene>
    <name evidence="20" type="ORF">WN48_03397</name>
</gene>
<evidence type="ECO:0000313" key="21">
    <source>
        <dbReference type="Proteomes" id="UP000250275"/>
    </source>
</evidence>
<dbReference type="GO" id="GO:0005524">
    <property type="term" value="F:ATP binding"/>
    <property type="evidence" value="ECO:0007669"/>
    <property type="project" value="UniProtKB-UniRule"/>
</dbReference>
<keyword evidence="8 15" id="KW-0067">ATP-binding</keyword>
<dbReference type="EC" id="2.7.10.1" evidence="2"/>
<keyword evidence="12" id="KW-0325">Glycoprotein</keyword>
<dbReference type="FunFam" id="1.10.510.10:FF:000190">
    <property type="entry name" value="Proto-oncogene tyrosine-protein kinase receptor Ret"/>
    <property type="match status" value="1"/>
</dbReference>
<dbReference type="InterPro" id="IPR017441">
    <property type="entry name" value="Protein_kinase_ATP_BS"/>
</dbReference>
<dbReference type="InterPro" id="IPR000719">
    <property type="entry name" value="Prot_kinase_dom"/>
</dbReference>
<evidence type="ECO:0000256" key="10">
    <source>
        <dbReference type="ARBA" id="ARBA00023136"/>
    </source>
</evidence>
<dbReference type="GO" id="GO:0007169">
    <property type="term" value="P:cell surface receptor protein tyrosine kinase signaling pathway"/>
    <property type="evidence" value="ECO:0007669"/>
    <property type="project" value="TreeGrafter"/>
</dbReference>
<feature type="binding site" evidence="18">
    <location>
        <position position="250"/>
    </location>
    <ligand>
        <name>ATP</name>
        <dbReference type="ChEBI" id="CHEBI:30616"/>
    </ligand>
</feature>
<keyword evidence="21" id="KW-1185">Reference proteome</keyword>
<evidence type="ECO:0000256" key="15">
    <source>
        <dbReference type="PIRSR" id="PIRSR000615-2"/>
    </source>
</evidence>
<dbReference type="Pfam" id="PF07714">
    <property type="entry name" value="PK_Tyr_Ser-Thr"/>
    <property type="match status" value="1"/>
</dbReference>
<evidence type="ECO:0000256" key="12">
    <source>
        <dbReference type="ARBA" id="ARBA00023180"/>
    </source>
</evidence>
<dbReference type="GO" id="GO:1902533">
    <property type="term" value="P:positive regulation of intracellular signal transduction"/>
    <property type="evidence" value="ECO:0007669"/>
    <property type="project" value="UniProtKB-ARBA"/>
</dbReference>
<keyword evidence="9" id="KW-1133">Transmembrane helix</keyword>
<dbReference type="GO" id="GO:0004714">
    <property type="term" value="F:transmembrane receptor protein tyrosine kinase activity"/>
    <property type="evidence" value="ECO:0007669"/>
    <property type="project" value="UniProtKB-EC"/>
</dbReference>
<dbReference type="PROSITE" id="PS00107">
    <property type="entry name" value="PROTEIN_KINASE_ATP"/>
    <property type="match status" value="1"/>
</dbReference>
<accession>A0A310SB50</accession>
<dbReference type="Gene3D" id="3.30.200.20">
    <property type="entry name" value="Phosphorylase Kinase, domain 1"/>
    <property type="match status" value="1"/>
</dbReference>
<evidence type="ECO:0000256" key="14">
    <source>
        <dbReference type="PIRSR" id="PIRSR000615-1"/>
    </source>
</evidence>
<evidence type="ECO:0000256" key="11">
    <source>
        <dbReference type="ARBA" id="ARBA00023137"/>
    </source>
</evidence>
<keyword evidence="4" id="KW-0812">Transmembrane</keyword>
<keyword evidence="7" id="KW-0418">Kinase</keyword>
<keyword evidence="20" id="KW-0675">Receptor</keyword>
<evidence type="ECO:0000256" key="8">
    <source>
        <dbReference type="ARBA" id="ARBA00022840"/>
    </source>
</evidence>
<keyword evidence="6 15" id="KW-0547">Nucleotide-binding</keyword>
<feature type="binding site" evidence="16">
    <location>
        <position position="341"/>
    </location>
    <ligand>
        <name>Mg(2+)</name>
        <dbReference type="ChEBI" id="CHEBI:18420"/>
    </ligand>
</feature>
<dbReference type="EMBL" id="KQ761917">
    <property type="protein sequence ID" value="OAD56447.1"/>
    <property type="molecule type" value="Genomic_DNA"/>
</dbReference>
<dbReference type="CDD" id="cd00192">
    <property type="entry name" value="PTKc"/>
    <property type="match status" value="1"/>
</dbReference>
<keyword evidence="16" id="KW-0479">Metal-binding</keyword>
<dbReference type="SMART" id="SM00219">
    <property type="entry name" value="TyrKc"/>
    <property type="match status" value="1"/>
</dbReference>
<evidence type="ECO:0000256" key="13">
    <source>
        <dbReference type="ARBA" id="ARBA00051243"/>
    </source>
</evidence>
<keyword evidence="11" id="KW-0829">Tyrosine-protein kinase</keyword>
<dbReference type="Proteomes" id="UP000250275">
    <property type="component" value="Unassembled WGS sequence"/>
</dbReference>
<dbReference type="SUPFAM" id="SSF56112">
    <property type="entry name" value="Protein kinase-like (PK-like)"/>
    <property type="match status" value="1"/>
</dbReference>
<evidence type="ECO:0000256" key="9">
    <source>
        <dbReference type="ARBA" id="ARBA00022989"/>
    </source>
</evidence>
<dbReference type="GO" id="GO:0046872">
    <property type="term" value="F:metal ion binding"/>
    <property type="evidence" value="ECO:0007669"/>
    <property type="project" value="UniProtKB-KW"/>
</dbReference>
<feature type="domain" description="Protein kinase" evidence="19">
    <location>
        <begin position="218"/>
        <end position="458"/>
    </location>
</feature>
<evidence type="ECO:0000256" key="2">
    <source>
        <dbReference type="ARBA" id="ARBA00011902"/>
    </source>
</evidence>
<dbReference type="Gene3D" id="1.10.510.10">
    <property type="entry name" value="Transferase(Phosphotransferase) domain 1"/>
    <property type="match status" value="1"/>
</dbReference>
<feature type="binding site" evidence="15">
    <location>
        <position position="327"/>
    </location>
    <ligand>
        <name>ATP</name>
        <dbReference type="ChEBI" id="CHEBI:30616"/>
    </ligand>
</feature>
<protein>
    <recommendedName>
        <fullName evidence="2">receptor protein-tyrosine kinase</fullName>
        <ecNumber evidence="2">2.7.10.1</ecNumber>
    </recommendedName>
</protein>
<dbReference type="GO" id="GO:0043235">
    <property type="term" value="C:receptor complex"/>
    <property type="evidence" value="ECO:0007669"/>
    <property type="project" value="TreeGrafter"/>
</dbReference>
<dbReference type="OrthoDB" id="3256376at2759"/>
<proteinExistence type="predicted"/>
<organism evidence="20 21">
    <name type="scientific">Eufriesea mexicana</name>
    <dbReference type="NCBI Taxonomy" id="516756"/>
    <lineage>
        <taxon>Eukaryota</taxon>
        <taxon>Metazoa</taxon>
        <taxon>Ecdysozoa</taxon>
        <taxon>Arthropoda</taxon>
        <taxon>Hexapoda</taxon>
        <taxon>Insecta</taxon>
        <taxon>Pterygota</taxon>
        <taxon>Neoptera</taxon>
        <taxon>Endopterygota</taxon>
        <taxon>Hymenoptera</taxon>
        <taxon>Apocrita</taxon>
        <taxon>Aculeata</taxon>
        <taxon>Apoidea</taxon>
        <taxon>Anthophila</taxon>
        <taxon>Apidae</taxon>
        <taxon>Eufriesea</taxon>
    </lineage>
</organism>
<sequence>MAVCTVYPQVNQDTQADINLQCTKNDMMVIKFNSGRFILQTKGSFAIITNLTAGTMYRYRLYNMTENGISRPETSDWFPTFAADYMPLPVKNLTPLEIETDTLNECKLSAEIAFEPAEGPDMVKGLRTEHIYRDKDLYDLGIFWDKSSPEPDNYIIMIDLHGDGEQIYTRSVPGNFNQRDLPIEVSKKLLSQYYDPEINNSVSLTLTNDQYEFRPKLLAIKSVLGSGAYGIVMLGSLQEKFDNVIDVAVKMLKDNATTEELENFRKEMLIMKFVNQHPNIVSLIGCCHLYDKPVLVVEYCCKGDLQTYLKTEFLSSNRIVHRDLAARNILVCADRKVKISDFGLSRDVYQENLYKKTGSGKLPLKWMAIEAITHQTYTTYSDVWSFGILLWEIVTMGAIPYPGISTSAILKLLKSGYRMEQPVSCSVELYNIMFSCWNERPQSRPVFTELKESLDKLLSYQSDNKYLNMNEMLYEAPEQ</sequence>
<reference evidence="20 21" key="1">
    <citation type="submission" date="2015-07" db="EMBL/GenBank/DDBJ databases">
        <title>The genome of Eufriesea mexicana.</title>
        <authorList>
            <person name="Pan H."/>
            <person name="Kapheim K."/>
        </authorList>
    </citation>
    <scope>NUCLEOTIDE SEQUENCE [LARGE SCALE GENOMIC DNA]</scope>
    <source>
        <strain evidence="20">0111107269</strain>
        <tissue evidence="20">Whole body</tissue>
    </source>
</reference>
<keyword evidence="5" id="KW-0732">Signal</keyword>
<dbReference type="GO" id="GO:0005886">
    <property type="term" value="C:plasma membrane"/>
    <property type="evidence" value="ECO:0007669"/>
    <property type="project" value="TreeGrafter"/>
</dbReference>
<evidence type="ECO:0000256" key="5">
    <source>
        <dbReference type="ARBA" id="ARBA00022729"/>
    </source>
</evidence>
<dbReference type="InterPro" id="IPR050122">
    <property type="entry name" value="RTK"/>
</dbReference>
<evidence type="ECO:0000256" key="17">
    <source>
        <dbReference type="PIRSR" id="PIRSR000615-4"/>
    </source>
</evidence>
<evidence type="ECO:0000256" key="1">
    <source>
        <dbReference type="ARBA" id="ARBA00004479"/>
    </source>
</evidence>
<evidence type="ECO:0000256" key="6">
    <source>
        <dbReference type="ARBA" id="ARBA00022741"/>
    </source>
</evidence>
<keyword evidence="3" id="KW-0808">Transferase</keyword>
<comment type="catalytic activity">
    <reaction evidence="13">
        <text>L-tyrosyl-[protein] + ATP = O-phospho-L-tyrosyl-[protein] + ADP + H(+)</text>
        <dbReference type="Rhea" id="RHEA:10596"/>
        <dbReference type="Rhea" id="RHEA-COMP:10136"/>
        <dbReference type="Rhea" id="RHEA-COMP:20101"/>
        <dbReference type="ChEBI" id="CHEBI:15378"/>
        <dbReference type="ChEBI" id="CHEBI:30616"/>
        <dbReference type="ChEBI" id="CHEBI:46858"/>
        <dbReference type="ChEBI" id="CHEBI:61978"/>
        <dbReference type="ChEBI" id="CHEBI:456216"/>
        <dbReference type="EC" id="2.7.10.1"/>
    </reaction>
</comment>
<dbReference type="PANTHER" id="PTHR24416">
    <property type="entry name" value="TYROSINE-PROTEIN KINASE RECEPTOR"/>
    <property type="match status" value="1"/>
</dbReference>
<feature type="binding site" evidence="16">
    <location>
        <position position="328"/>
    </location>
    <ligand>
        <name>Mg(2+)</name>
        <dbReference type="ChEBI" id="CHEBI:18420"/>
    </ligand>
</feature>
<dbReference type="InterPro" id="IPR020635">
    <property type="entry name" value="Tyr_kinase_cat_dom"/>
</dbReference>
<evidence type="ECO:0000256" key="7">
    <source>
        <dbReference type="ARBA" id="ARBA00022777"/>
    </source>
</evidence>
<dbReference type="InterPro" id="IPR001245">
    <property type="entry name" value="Ser-Thr/Tyr_kinase_cat_dom"/>
</dbReference>
<dbReference type="InterPro" id="IPR011009">
    <property type="entry name" value="Kinase-like_dom_sf"/>
</dbReference>
<dbReference type="PANTHER" id="PTHR24416:SF620">
    <property type="entry name" value="TYROSINE-PROTEIN KINASE RECEPTOR TORSO"/>
    <property type="match status" value="1"/>
</dbReference>
<comment type="subcellular location">
    <subcellularLocation>
        <location evidence="1">Membrane</location>
        <topology evidence="1">Single-pass type I membrane protein</topology>
    </subcellularLocation>
</comment>
<evidence type="ECO:0000256" key="18">
    <source>
        <dbReference type="PROSITE-ProRule" id="PRU10141"/>
    </source>
</evidence>
<dbReference type="PROSITE" id="PS50011">
    <property type="entry name" value="PROTEIN_KINASE_DOM"/>
    <property type="match status" value="1"/>
</dbReference>
<evidence type="ECO:0000256" key="4">
    <source>
        <dbReference type="ARBA" id="ARBA00022692"/>
    </source>
</evidence>
<evidence type="ECO:0000256" key="3">
    <source>
        <dbReference type="ARBA" id="ARBA00022679"/>
    </source>
</evidence>
<evidence type="ECO:0000259" key="19">
    <source>
        <dbReference type="PROSITE" id="PS50011"/>
    </source>
</evidence>